<reference evidence="1" key="1">
    <citation type="submission" date="2021-03" db="EMBL/GenBank/DDBJ databases">
        <title>Chromosome level genome of the anhydrobiotic midge Polypedilum vanderplanki.</title>
        <authorList>
            <person name="Yoshida Y."/>
            <person name="Kikawada T."/>
            <person name="Gusev O."/>
        </authorList>
    </citation>
    <scope>NUCLEOTIDE SEQUENCE</scope>
    <source>
        <strain evidence="1">NIAS01</strain>
        <tissue evidence="1">Whole body or cell culture</tissue>
    </source>
</reference>
<evidence type="ECO:0000313" key="1">
    <source>
        <dbReference type="EMBL" id="KAG5669526.1"/>
    </source>
</evidence>
<name>A0A9J6BJE8_POLVA</name>
<dbReference type="AlphaFoldDB" id="A0A9J6BJE8"/>
<proteinExistence type="predicted"/>
<protein>
    <submittedName>
        <fullName evidence="1">Uncharacterized protein</fullName>
    </submittedName>
</protein>
<comment type="caution">
    <text evidence="1">The sequence shown here is derived from an EMBL/GenBank/DDBJ whole genome shotgun (WGS) entry which is preliminary data.</text>
</comment>
<gene>
    <name evidence="1" type="ORF">PVAND_017413</name>
</gene>
<keyword evidence="2" id="KW-1185">Reference proteome</keyword>
<accession>A0A9J6BJE8</accession>
<dbReference type="Proteomes" id="UP001107558">
    <property type="component" value="Chromosome 4"/>
</dbReference>
<organism evidence="1 2">
    <name type="scientific">Polypedilum vanderplanki</name>
    <name type="common">Sleeping chironomid midge</name>
    <dbReference type="NCBI Taxonomy" id="319348"/>
    <lineage>
        <taxon>Eukaryota</taxon>
        <taxon>Metazoa</taxon>
        <taxon>Ecdysozoa</taxon>
        <taxon>Arthropoda</taxon>
        <taxon>Hexapoda</taxon>
        <taxon>Insecta</taxon>
        <taxon>Pterygota</taxon>
        <taxon>Neoptera</taxon>
        <taxon>Endopterygota</taxon>
        <taxon>Diptera</taxon>
        <taxon>Nematocera</taxon>
        <taxon>Chironomoidea</taxon>
        <taxon>Chironomidae</taxon>
        <taxon>Chironominae</taxon>
        <taxon>Polypedilum</taxon>
        <taxon>Polypedilum</taxon>
    </lineage>
</organism>
<dbReference type="EMBL" id="JADBJN010000004">
    <property type="protein sequence ID" value="KAG5669526.1"/>
    <property type="molecule type" value="Genomic_DNA"/>
</dbReference>
<evidence type="ECO:0000313" key="2">
    <source>
        <dbReference type="Proteomes" id="UP001107558"/>
    </source>
</evidence>
<sequence length="112" mass="13284">MYRKILDNRKSPNIFLKERNIFMQYYERALNKTLTEKHAFFVSNYYHTAMNETTKNSLTTMDNERITEASGFTIPGDNILKVHLNNVINKLVPSGIIQHLNDYGIWYFLEDF</sequence>
<dbReference type="OrthoDB" id="8050636at2759"/>